<keyword evidence="12" id="KW-1185">Reference proteome</keyword>
<accession>A0A0R1K5B2</accession>
<dbReference type="PANTHER" id="PTHR46652">
    <property type="entry name" value="LEUCINE-RICH REPEAT AND IQ DOMAIN-CONTAINING PROTEIN 1-RELATED"/>
    <property type="match status" value="1"/>
</dbReference>
<dbReference type="Pfam" id="PF06458">
    <property type="entry name" value="MucBP"/>
    <property type="match status" value="4"/>
</dbReference>
<dbReference type="PATRIC" id="fig|1423773.3.peg.2278"/>
<dbReference type="NCBIfam" id="TIGR01167">
    <property type="entry name" value="LPXTG_anchor"/>
    <property type="match status" value="1"/>
</dbReference>
<feature type="compositionally biased region" description="Acidic residues" evidence="7">
    <location>
        <begin position="84"/>
        <end position="93"/>
    </location>
</feature>
<keyword evidence="8" id="KW-0472">Membrane</keyword>
<dbReference type="PROSITE" id="PS50847">
    <property type="entry name" value="GRAM_POS_ANCHORING"/>
    <property type="match status" value="1"/>
</dbReference>
<evidence type="ECO:0000256" key="7">
    <source>
        <dbReference type="SAM" id="MobiDB-lite"/>
    </source>
</evidence>
<name>A0A0R1K5B2_9LACO</name>
<feature type="region of interest" description="Disordered" evidence="7">
    <location>
        <begin position="787"/>
        <end position="912"/>
    </location>
</feature>
<dbReference type="InterPro" id="IPR001611">
    <property type="entry name" value="Leu-rich_rpt"/>
</dbReference>
<evidence type="ECO:0000313" key="11">
    <source>
        <dbReference type="EMBL" id="KRK74471.1"/>
    </source>
</evidence>
<dbReference type="AlphaFoldDB" id="A0A0R1K5B2"/>
<keyword evidence="2" id="KW-0964">Secreted</keyword>
<evidence type="ECO:0000256" key="9">
    <source>
        <dbReference type="SAM" id="SignalP"/>
    </source>
</evidence>
<keyword evidence="8" id="KW-1133">Transmembrane helix</keyword>
<evidence type="ECO:0000313" key="12">
    <source>
        <dbReference type="Proteomes" id="UP000051162"/>
    </source>
</evidence>
<dbReference type="Gene3D" id="3.10.20.320">
    <property type="entry name" value="Putative peptidoglycan bound protein (lpxtg motif)"/>
    <property type="match status" value="4"/>
</dbReference>
<dbReference type="EMBL" id="AZDT01000046">
    <property type="protein sequence ID" value="KRK74471.1"/>
    <property type="molecule type" value="Genomic_DNA"/>
</dbReference>
<feature type="compositionally biased region" description="Basic and acidic residues" evidence="7">
    <location>
        <begin position="98"/>
        <end position="108"/>
    </location>
</feature>
<feature type="chain" id="PRO_5006406441" description="Gram-positive cocci surface proteins LPxTG domain-containing protein" evidence="9">
    <location>
        <begin position="40"/>
        <end position="941"/>
    </location>
</feature>
<keyword evidence="4 9" id="KW-0732">Signal</keyword>
<evidence type="ECO:0000256" key="4">
    <source>
        <dbReference type="ARBA" id="ARBA00022729"/>
    </source>
</evidence>
<reference evidence="11 12" key="1">
    <citation type="journal article" date="2015" name="Genome Announc.">
        <title>Expanding the biotechnology potential of lactobacilli through comparative genomics of 213 strains and associated genera.</title>
        <authorList>
            <person name="Sun Z."/>
            <person name="Harris H.M."/>
            <person name="McCann A."/>
            <person name="Guo C."/>
            <person name="Argimon S."/>
            <person name="Zhang W."/>
            <person name="Yang X."/>
            <person name="Jeffery I.B."/>
            <person name="Cooney J.C."/>
            <person name="Kagawa T.F."/>
            <person name="Liu W."/>
            <person name="Song Y."/>
            <person name="Salvetti E."/>
            <person name="Wrobel A."/>
            <person name="Rasinkangas P."/>
            <person name="Parkhill J."/>
            <person name="Rea M.C."/>
            <person name="O'Sullivan O."/>
            <person name="Ritari J."/>
            <person name="Douillard F.P."/>
            <person name="Paul Ross R."/>
            <person name="Yang R."/>
            <person name="Briner A.E."/>
            <person name="Felis G.E."/>
            <person name="de Vos W.M."/>
            <person name="Barrangou R."/>
            <person name="Klaenhammer T.R."/>
            <person name="Caufield P.W."/>
            <person name="Cui Y."/>
            <person name="Zhang H."/>
            <person name="O'Toole P.W."/>
        </authorList>
    </citation>
    <scope>NUCLEOTIDE SEQUENCE [LARGE SCALE GENOMIC DNA]</scope>
    <source>
        <strain evidence="11 12">DSM 19117</strain>
    </source>
</reference>
<dbReference type="InterPro" id="IPR050836">
    <property type="entry name" value="SDS22/Internalin_LRR"/>
</dbReference>
<protein>
    <recommendedName>
        <fullName evidence="10">Gram-positive cocci surface proteins LPxTG domain-containing protein</fullName>
    </recommendedName>
</protein>
<dbReference type="Proteomes" id="UP000051162">
    <property type="component" value="Unassembled WGS sequence"/>
</dbReference>
<dbReference type="InterPro" id="IPR019931">
    <property type="entry name" value="LPXTG_anchor"/>
</dbReference>
<dbReference type="OrthoDB" id="2307220at2"/>
<feature type="compositionally biased region" description="Acidic residues" evidence="7">
    <location>
        <begin position="111"/>
        <end position="132"/>
    </location>
</feature>
<dbReference type="PANTHER" id="PTHR46652:SF3">
    <property type="entry name" value="LEUCINE-RICH REPEAT-CONTAINING PROTEIN 9"/>
    <property type="match status" value="1"/>
</dbReference>
<feature type="compositionally biased region" description="Polar residues" evidence="7">
    <location>
        <begin position="854"/>
        <end position="870"/>
    </location>
</feature>
<evidence type="ECO:0000256" key="2">
    <source>
        <dbReference type="ARBA" id="ARBA00022525"/>
    </source>
</evidence>
<feature type="compositionally biased region" description="Low complexity" evidence="7">
    <location>
        <begin position="133"/>
        <end position="143"/>
    </location>
</feature>
<feature type="region of interest" description="Disordered" evidence="7">
    <location>
        <begin position="41"/>
        <end position="214"/>
    </location>
</feature>
<feature type="compositionally biased region" description="Acidic residues" evidence="7">
    <location>
        <begin position="144"/>
        <end position="171"/>
    </location>
</feature>
<dbReference type="InterPro" id="IPR009459">
    <property type="entry name" value="MucBP_dom"/>
</dbReference>
<gene>
    <name evidence="11" type="ORF">FD30_GL002220</name>
</gene>
<keyword evidence="3" id="KW-0433">Leucine-rich repeat</keyword>
<dbReference type="PROSITE" id="PS51450">
    <property type="entry name" value="LRR"/>
    <property type="match status" value="2"/>
</dbReference>
<proteinExistence type="predicted"/>
<sequence>MMTTHNARTLKSKRYQWLLLSSTALSLAFLSATSTSAQADTTTEAADQQSQATTASVTPSKTVTLTSTTKVETTDPDTPAPTTETDDTTEPTDPDTNTETKDTAKPTDPDTTTETEDTNEPTDPDTTTETEDTTQPTDPNTTTETDDTTEPADPDTTTETENSDVATDADDSNTTTAPEDLTDDLSDQNQTDGTDDNQLNNSIAPTAFSTPAPTALTTDATETINDWMPNTYLQNDVLKALKKLTNTGKTWSSVNDITKEDMALLDRLFLSESYIDGETDYALDGLEYATNLTTLWLNNGLNSPSGMYFGDVRDLTPLSGLTKLTELNIQNNSISDLTPLANLTNLTKLSASFNHISDFRPLQGLTNLKDITYGNQFIIKDTPIYVNRADKTANLPSTIYLIDGTKVTLEPNNGVAQPIHFNSSTFHYKYSWHFLASKTKDDVTQDGNGGLNFTNIQEQAPGITGEYNGTTVVPVKDSYYLTGSYTMQGIVQFGLVQPYVLYDSTVTVHYQDTQGNTIADDQVLYGDVGGDYTTQKQDIDGYTFQEIQGNATGQFTDKDQEVTYIYAQDPAEQGTVTVHYVDDQGNTIAPDEVLTQDVGSDYTTEQKEIDGYTFKDVTGNPTGTVTAEAQEVTYVYTQDPAEQGTVTVHYVDDQGNTIAPDEVLTQDVGSDYTTEQKAIDGYTFKEVNGNPTGTVTTEAQEVTYVYTADKAAQGTITVHYVDENGTAIAEPTTMTGDEGSDYTTTPRTIDGYTLVKTPDNASGKYTAGNLDITYVYQAVNTGGGNGGGDNGGGDNGGNGGGDIDTGGGDNGGGDIDTGDGNNGGGDIDTGENGNTVDPEIPTTPTKPTKPTTPGQSGNTSAGDLVSSGNAATGLRAPQTGTTSTPTALTTGQAAATATPNQTAQATLPQTNEQKSTTSLIGWLAAIAIGGLGFLRFKRREH</sequence>
<keyword evidence="6" id="KW-0572">Peptidoglycan-anchor</keyword>
<comment type="caution">
    <text evidence="11">The sequence shown here is derived from an EMBL/GenBank/DDBJ whole genome shotgun (WGS) entry which is preliminary data.</text>
</comment>
<evidence type="ECO:0000256" key="1">
    <source>
        <dbReference type="ARBA" id="ARBA00022512"/>
    </source>
</evidence>
<evidence type="ECO:0000256" key="5">
    <source>
        <dbReference type="ARBA" id="ARBA00022737"/>
    </source>
</evidence>
<evidence type="ECO:0000256" key="6">
    <source>
        <dbReference type="ARBA" id="ARBA00023088"/>
    </source>
</evidence>
<evidence type="ECO:0000259" key="10">
    <source>
        <dbReference type="PROSITE" id="PS50847"/>
    </source>
</evidence>
<feature type="compositionally biased region" description="Low complexity" evidence="7">
    <location>
        <begin position="187"/>
        <end position="214"/>
    </location>
</feature>
<feature type="domain" description="Gram-positive cocci surface proteins LPxTG" evidence="10">
    <location>
        <begin position="907"/>
        <end position="941"/>
    </location>
</feature>
<keyword evidence="5" id="KW-0677">Repeat</keyword>
<evidence type="ECO:0000256" key="3">
    <source>
        <dbReference type="ARBA" id="ARBA00022614"/>
    </source>
</evidence>
<feature type="compositionally biased region" description="Gly residues" evidence="7">
    <location>
        <begin position="787"/>
        <end position="827"/>
    </location>
</feature>
<organism evidence="11 12">
    <name type="scientific">Levilactobacillus namurensis DSM 19117</name>
    <dbReference type="NCBI Taxonomy" id="1423773"/>
    <lineage>
        <taxon>Bacteria</taxon>
        <taxon>Bacillati</taxon>
        <taxon>Bacillota</taxon>
        <taxon>Bacilli</taxon>
        <taxon>Lactobacillales</taxon>
        <taxon>Lactobacillaceae</taxon>
        <taxon>Levilactobacillus</taxon>
    </lineage>
</organism>
<feature type="signal peptide" evidence="9">
    <location>
        <begin position="1"/>
        <end position="39"/>
    </location>
</feature>
<feature type="compositionally biased region" description="Low complexity" evidence="7">
    <location>
        <begin position="876"/>
        <end position="911"/>
    </location>
</feature>
<keyword evidence="8" id="KW-0812">Transmembrane</keyword>
<dbReference type="InterPro" id="IPR032675">
    <property type="entry name" value="LRR_dom_sf"/>
</dbReference>
<keyword evidence="1" id="KW-0134">Cell wall</keyword>
<dbReference type="STRING" id="1423773.FD30_GL002220"/>
<dbReference type="SUPFAM" id="SSF52058">
    <property type="entry name" value="L domain-like"/>
    <property type="match status" value="1"/>
</dbReference>
<feature type="transmembrane region" description="Helical" evidence="8">
    <location>
        <begin position="919"/>
        <end position="936"/>
    </location>
</feature>
<evidence type="ECO:0000256" key="8">
    <source>
        <dbReference type="SAM" id="Phobius"/>
    </source>
</evidence>
<feature type="compositionally biased region" description="Low complexity" evidence="7">
    <location>
        <begin position="41"/>
        <end position="83"/>
    </location>
</feature>
<dbReference type="Gene3D" id="3.80.10.10">
    <property type="entry name" value="Ribonuclease Inhibitor"/>
    <property type="match status" value="1"/>
</dbReference>
<feature type="compositionally biased region" description="Low complexity" evidence="7">
    <location>
        <begin position="842"/>
        <end position="853"/>
    </location>
</feature>